<dbReference type="EMBL" id="JAEVHI010000005">
    <property type="protein sequence ID" value="KAG5290525.1"/>
    <property type="molecule type" value="Genomic_DNA"/>
</dbReference>
<dbReference type="VEuPathDB" id="FungiDB:I7I52_07575"/>
<dbReference type="Proteomes" id="UP000670092">
    <property type="component" value="Unassembled WGS sequence"/>
</dbReference>
<feature type="region of interest" description="Disordered" evidence="1">
    <location>
        <begin position="1"/>
        <end position="23"/>
    </location>
</feature>
<organism evidence="2 3">
    <name type="scientific">Ajellomyces capsulatus</name>
    <name type="common">Darling's disease fungus</name>
    <name type="synonym">Histoplasma capsulatum</name>
    <dbReference type="NCBI Taxonomy" id="5037"/>
    <lineage>
        <taxon>Eukaryota</taxon>
        <taxon>Fungi</taxon>
        <taxon>Dikarya</taxon>
        <taxon>Ascomycota</taxon>
        <taxon>Pezizomycotina</taxon>
        <taxon>Eurotiomycetes</taxon>
        <taxon>Eurotiomycetidae</taxon>
        <taxon>Onygenales</taxon>
        <taxon>Ajellomycetaceae</taxon>
        <taxon>Histoplasma</taxon>
    </lineage>
</organism>
<gene>
    <name evidence="2" type="ORF">I7I52_07575</name>
</gene>
<comment type="caution">
    <text evidence="2">The sequence shown here is derived from an EMBL/GenBank/DDBJ whole genome shotgun (WGS) entry which is preliminary data.</text>
</comment>
<dbReference type="AlphaFoldDB" id="A0A8H8CUN8"/>
<sequence length="97" mass="10980">MGGTHAPFNQQPNERIPRDPRSRLHSDAQCGVAILSLSLCVIRNRSSNMTRSFSHLFGSQLNGFQQQLCMFSCWCADRLPCGIWNMEYGFHKLTSTS</sequence>
<evidence type="ECO:0000313" key="2">
    <source>
        <dbReference type="EMBL" id="KAG5290525.1"/>
    </source>
</evidence>
<proteinExistence type="predicted"/>
<evidence type="ECO:0000313" key="3">
    <source>
        <dbReference type="Proteomes" id="UP000670092"/>
    </source>
</evidence>
<reference evidence="2 3" key="1">
    <citation type="submission" date="2021-01" db="EMBL/GenBank/DDBJ databases">
        <title>Chromosome-level genome assembly of a human fungal pathogen reveals clustering of transcriptionally co-regulated genes.</title>
        <authorList>
            <person name="Voorhies M."/>
            <person name="Cohen S."/>
            <person name="Shea T.P."/>
            <person name="Petrus S."/>
            <person name="Munoz J.F."/>
            <person name="Poplawski S."/>
            <person name="Goldman W.E."/>
            <person name="Michael T."/>
            <person name="Cuomo C.A."/>
            <person name="Sil A."/>
            <person name="Beyhan S."/>
        </authorList>
    </citation>
    <scope>NUCLEOTIDE SEQUENCE [LARGE SCALE GENOMIC DNA]</scope>
    <source>
        <strain evidence="2 3">G184AR</strain>
    </source>
</reference>
<evidence type="ECO:0000256" key="1">
    <source>
        <dbReference type="SAM" id="MobiDB-lite"/>
    </source>
</evidence>
<protein>
    <submittedName>
        <fullName evidence="2">Uncharacterized protein</fullName>
    </submittedName>
</protein>
<name>A0A8H8CUN8_AJECA</name>
<accession>A0A8H8CUN8</accession>